<gene>
    <name evidence="2" type="ORF">G5714_013079</name>
</gene>
<keyword evidence="3" id="KW-1185">Reference proteome</keyword>
<reference evidence="2 3" key="1">
    <citation type="submission" date="2020-04" db="EMBL/GenBank/DDBJ databases">
        <title>Chromosome-level genome assembly of a cyprinid fish Onychostoma macrolepis by integration of Nanopore Sequencing, Bionano and Hi-C technology.</title>
        <authorList>
            <person name="Wang D."/>
        </authorList>
    </citation>
    <scope>NUCLEOTIDE SEQUENCE [LARGE SCALE GENOMIC DNA]</scope>
    <source>
        <strain evidence="2">SWU-2019</strain>
        <tissue evidence="2">Muscle</tissue>
    </source>
</reference>
<feature type="region of interest" description="Disordered" evidence="1">
    <location>
        <begin position="81"/>
        <end position="111"/>
    </location>
</feature>
<protein>
    <submittedName>
        <fullName evidence="2">Uncharacterized protein</fullName>
    </submittedName>
</protein>
<evidence type="ECO:0000313" key="3">
    <source>
        <dbReference type="Proteomes" id="UP000579812"/>
    </source>
</evidence>
<dbReference type="Proteomes" id="UP000579812">
    <property type="component" value="Unassembled WGS sequence"/>
</dbReference>
<evidence type="ECO:0000313" key="2">
    <source>
        <dbReference type="EMBL" id="KAF4105417.1"/>
    </source>
</evidence>
<evidence type="ECO:0000256" key="1">
    <source>
        <dbReference type="SAM" id="MobiDB-lite"/>
    </source>
</evidence>
<name>A0A7J6CDL2_9TELE</name>
<accession>A0A7J6CDL2</accession>
<dbReference type="AlphaFoldDB" id="A0A7J6CDL2"/>
<proteinExistence type="predicted"/>
<sequence>MQPFGKWLAVSSGRLLREKLVSTRMAETLTVWLNERSTRGTHADEGQIQEIQLSTIFKQTLPITTVFSCDRGWRLRATLQPRPREAATHTQTPAGSPTLPDITLQMGQSLR</sequence>
<dbReference type="EMBL" id="JAAMOB010000013">
    <property type="protein sequence ID" value="KAF4105417.1"/>
    <property type="molecule type" value="Genomic_DNA"/>
</dbReference>
<organism evidence="2 3">
    <name type="scientific">Onychostoma macrolepis</name>
    <dbReference type="NCBI Taxonomy" id="369639"/>
    <lineage>
        <taxon>Eukaryota</taxon>
        <taxon>Metazoa</taxon>
        <taxon>Chordata</taxon>
        <taxon>Craniata</taxon>
        <taxon>Vertebrata</taxon>
        <taxon>Euteleostomi</taxon>
        <taxon>Actinopterygii</taxon>
        <taxon>Neopterygii</taxon>
        <taxon>Teleostei</taxon>
        <taxon>Ostariophysi</taxon>
        <taxon>Cypriniformes</taxon>
        <taxon>Cyprinidae</taxon>
        <taxon>Acrossocheilinae</taxon>
        <taxon>Onychostoma</taxon>
    </lineage>
</organism>
<comment type="caution">
    <text evidence="2">The sequence shown here is derived from an EMBL/GenBank/DDBJ whole genome shotgun (WGS) entry which is preliminary data.</text>
</comment>